<keyword evidence="2" id="KW-1185">Reference proteome</keyword>
<gene>
    <name evidence="1" type="ORF">F8M41_005010</name>
</gene>
<proteinExistence type="predicted"/>
<evidence type="ECO:0000313" key="2">
    <source>
        <dbReference type="Proteomes" id="UP000439903"/>
    </source>
</evidence>
<evidence type="ECO:0000313" key="1">
    <source>
        <dbReference type="EMBL" id="KAF0433678.1"/>
    </source>
</evidence>
<organism evidence="1 2">
    <name type="scientific">Gigaspora margarita</name>
    <dbReference type="NCBI Taxonomy" id="4874"/>
    <lineage>
        <taxon>Eukaryota</taxon>
        <taxon>Fungi</taxon>
        <taxon>Fungi incertae sedis</taxon>
        <taxon>Mucoromycota</taxon>
        <taxon>Glomeromycotina</taxon>
        <taxon>Glomeromycetes</taxon>
        <taxon>Diversisporales</taxon>
        <taxon>Gigasporaceae</taxon>
        <taxon>Gigaspora</taxon>
    </lineage>
</organism>
<dbReference type="OrthoDB" id="2374622at2759"/>
<dbReference type="EMBL" id="WTPW01001466">
    <property type="protein sequence ID" value="KAF0433678.1"/>
    <property type="molecule type" value="Genomic_DNA"/>
</dbReference>
<dbReference type="AlphaFoldDB" id="A0A8H4A678"/>
<dbReference type="Proteomes" id="UP000439903">
    <property type="component" value="Unassembled WGS sequence"/>
</dbReference>
<name>A0A8H4A678_GIGMA</name>
<accession>A0A8H4A678</accession>
<reference evidence="1 2" key="1">
    <citation type="journal article" date="2019" name="Environ. Microbiol.">
        <title>At the nexus of three kingdoms: the genome of the mycorrhizal fungus Gigaspora margarita provides insights into plant, endobacterial and fungal interactions.</title>
        <authorList>
            <person name="Venice F."/>
            <person name="Ghignone S."/>
            <person name="Salvioli di Fossalunga A."/>
            <person name="Amselem J."/>
            <person name="Novero M."/>
            <person name="Xianan X."/>
            <person name="Sedzielewska Toro K."/>
            <person name="Morin E."/>
            <person name="Lipzen A."/>
            <person name="Grigoriev I.V."/>
            <person name="Henrissat B."/>
            <person name="Martin F.M."/>
            <person name="Bonfante P."/>
        </authorList>
    </citation>
    <scope>NUCLEOTIDE SEQUENCE [LARGE SCALE GENOMIC DNA]</scope>
    <source>
        <strain evidence="1 2">BEG34</strain>
    </source>
</reference>
<comment type="caution">
    <text evidence="1">The sequence shown here is derived from an EMBL/GenBank/DDBJ whole genome shotgun (WGS) entry which is preliminary data.</text>
</comment>
<protein>
    <submittedName>
        <fullName evidence="1">Protein far-red impaired response 1-like isoform x2</fullName>
    </submittedName>
</protein>
<sequence>MSIAKTSIQVAMAEGVISKLTGFVTKFIMKYYWIKRTRISIYIILDIEISKLSSDLDSKQYSLDNISNLSKITTPEYYKPRDHPAKHFKLSTKKNNNLCILSLSSKTCSYY</sequence>